<comment type="caution">
    <text evidence="3">The sequence shown here is derived from an EMBL/GenBank/DDBJ whole genome shotgun (WGS) entry which is preliminary data.</text>
</comment>
<evidence type="ECO:0000256" key="2">
    <source>
        <dbReference type="SAM" id="Phobius"/>
    </source>
</evidence>
<keyword evidence="2" id="KW-0472">Membrane</keyword>
<accession>A0A1X2GVH4</accession>
<protein>
    <submittedName>
        <fullName evidence="3">Uncharacterized protein</fullName>
    </submittedName>
</protein>
<dbReference type="STRING" id="101127.A0A1X2GVH4"/>
<dbReference type="AlphaFoldDB" id="A0A1X2GVH4"/>
<feature type="compositionally biased region" description="Low complexity" evidence="1">
    <location>
        <begin position="381"/>
        <end position="392"/>
    </location>
</feature>
<feature type="transmembrane region" description="Helical" evidence="2">
    <location>
        <begin position="6"/>
        <end position="29"/>
    </location>
</feature>
<feature type="transmembrane region" description="Helical" evidence="2">
    <location>
        <begin position="210"/>
        <end position="229"/>
    </location>
</feature>
<feature type="transmembrane region" description="Helical" evidence="2">
    <location>
        <begin position="41"/>
        <end position="63"/>
    </location>
</feature>
<feature type="compositionally biased region" description="Acidic residues" evidence="1">
    <location>
        <begin position="349"/>
        <end position="358"/>
    </location>
</feature>
<name>A0A1X2GVH4_9FUNG</name>
<feature type="transmembrane region" description="Helical" evidence="2">
    <location>
        <begin position="101"/>
        <end position="121"/>
    </location>
</feature>
<feature type="compositionally biased region" description="Low complexity" evidence="1">
    <location>
        <begin position="257"/>
        <end position="271"/>
    </location>
</feature>
<evidence type="ECO:0000256" key="1">
    <source>
        <dbReference type="SAM" id="MobiDB-lite"/>
    </source>
</evidence>
<feature type="transmembrane region" description="Helical" evidence="2">
    <location>
        <begin position="177"/>
        <end position="198"/>
    </location>
</feature>
<evidence type="ECO:0000313" key="3">
    <source>
        <dbReference type="EMBL" id="ORX62041.1"/>
    </source>
</evidence>
<feature type="compositionally biased region" description="Basic and acidic residues" evidence="1">
    <location>
        <begin position="359"/>
        <end position="380"/>
    </location>
</feature>
<gene>
    <name evidence="3" type="ORF">DM01DRAFT_1369951</name>
</gene>
<feature type="region of interest" description="Disordered" evidence="1">
    <location>
        <begin position="348"/>
        <end position="431"/>
    </location>
</feature>
<dbReference type="OrthoDB" id="2290506at2759"/>
<dbReference type="EMBL" id="MCGT01000002">
    <property type="protein sequence ID" value="ORX62041.1"/>
    <property type="molecule type" value="Genomic_DNA"/>
</dbReference>
<keyword evidence="2" id="KW-1133">Transmembrane helix</keyword>
<evidence type="ECO:0000313" key="4">
    <source>
        <dbReference type="Proteomes" id="UP000242146"/>
    </source>
</evidence>
<keyword evidence="2" id="KW-0812">Transmembrane</keyword>
<feature type="compositionally biased region" description="Polar residues" evidence="1">
    <location>
        <begin position="418"/>
        <end position="431"/>
    </location>
</feature>
<feature type="transmembrane region" description="Helical" evidence="2">
    <location>
        <begin position="141"/>
        <end position="165"/>
    </location>
</feature>
<feature type="region of interest" description="Disordered" evidence="1">
    <location>
        <begin position="257"/>
        <end position="277"/>
    </location>
</feature>
<organism evidence="3 4">
    <name type="scientific">Hesseltinella vesiculosa</name>
    <dbReference type="NCBI Taxonomy" id="101127"/>
    <lineage>
        <taxon>Eukaryota</taxon>
        <taxon>Fungi</taxon>
        <taxon>Fungi incertae sedis</taxon>
        <taxon>Mucoromycota</taxon>
        <taxon>Mucoromycotina</taxon>
        <taxon>Mucoromycetes</taxon>
        <taxon>Mucorales</taxon>
        <taxon>Cunninghamellaceae</taxon>
        <taxon>Hesseltinella</taxon>
    </lineage>
</organism>
<keyword evidence="4" id="KW-1185">Reference proteome</keyword>
<sequence length="484" mass="54006">MPFNPNLYIVIVVVNSISIPAAALALWIQISRLRRNRTDHLAFYTTLSCLTLSYGFLSLTAMIRDPTCQIKKSVTSWLQLQTTMLTTTLAFLLLKPWNIRSWICLVPIFVAGVIGGAAVPFYKTADEEECWHSPETTLASFGFFVVPQCVFILINLGVAIFIFGTQKSSVYPLPRSYLLYLLIPALIEFGPIVSIMIYYSSGYSDQGLSWWSWLSPGLGSMLVLFVLFLDPHLWQHGHLRPSRPSIMISAPQLDDVPTPSHTSWTTPSAASQQDVQEKYLQQPSLPLPSSPPALSATSLVLTPADMQDLFVKCPEEAHISHVLSPALMAAGPAPCYRVEEAVPWRVLEHDEEETDDPAVEEKSDDRFVMQDDEKKGKTIDPPRLSRSSSRQLRSPKESWLSLDDDEEQDGEKRPSLESGGSSPASVSQWLSSRREGSMDLIRDHLSGSTKNLRLWRRPAPQHEAAILVTSPPSFSALPIVHEEH</sequence>
<proteinExistence type="predicted"/>
<reference evidence="3 4" key="1">
    <citation type="submission" date="2016-07" db="EMBL/GenBank/DDBJ databases">
        <title>Pervasive Adenine N6-methylation of Active Genes in Fungi.</title>
        <authorList>
            <consortium name="DOE Joint Genome Institute"/>
            <person name="Mondo S.J."/>
            <person name="Dannebaum R.O."/>
            <person name="Kuo R.C."/>
            <person name="Labutti K."/>
            <person name="Haridas S."/>
            <person name="Kuo A."/>
            <person name="Salamov A."/>
            <person name="Ahrendt S.R."/>
            <person name="Lipzen A."/>
            <person name="Sullivan W."/>
            <person name="Andreopoulos W.B."/>
            <person name="Clum A."/>
            <person name="Lindquist E."/>
            <person name="Daum C."/>
            <person name="Ramamoorthy G.K."/>
            <person name="Gryganskyi A."/>
            <person name="Culley D."/>
            <person name="Magnuson J.K."/>
            <person name="James T.Y."/>
            <person name="O'Malley M.A."/>
            <person name="Stajich J.E."/>
            <person name="Spatafora J.W."/>
            <person name="Visel A."/>
            <person name="Grigoriev I.V."/>
        </authorList>
    </citation>
    <scope>NUCLEOTIDE SEQUENCE [LARGE SCALE GENOMIC DNA]</scope>
    <source>
        <strain evidence="3 4">NRRL 3301</strain>
    </source>
</reference>
<dbReference type="Proteomes" id="UP000242146">
    <property type="component" value="Unassembled WGS sequence"/>
</dbReference>